<dbReference type="OrthoDB" id="9766361at2"/>
<reference evidence="1 2" key="1">
    <citation type="submission" date="2016-11" db="EMBL/GenBank/DDBJ databases">
        <title>Whole genomes of Flavobacteriaceae.</title>
        <authorList>
            <person name="Stine C."/>
            <person name="Li C."/>
            <person name="Tadesse D."/>
        </authorList>
    </citation>
    <scope>NUCLEOTIDE SEQUENCE [LARGE SCALE GENOMIC DNA]</scope>
    <source>
        <strain evidence="1 2">DSM 24704</strain>
    </source>
</reference>
<keyword evidence="2" id="KW-1185">Reference proteome</keyword>
<evidence type="ECO:0000313" key="1">
    <source>
        <dbReference type="EMBL" id="OXG05102.1"/>
    </source>
</evidence>
<organism evidence="1 2">
    <name type="scientific">Flavobacterium araucananum</name>
    <dbReference type="NCBI Taxonomy" id="946678"/>
    <lineage>
        <taxon>Bacteria</taxon>
        <taxon>Pseudomonadati</taxon>
        <taxon>Bacteroidota</taxon>
        <taxon>Flavobacteriia</taxon>
        <taxon>Flavobacteriales</taxon>
        <taxon>Flavobacteriaceae</taxon>
        <taxon>Flavobacterium</taxon>
    </lineage>
</organism>
<dbReference type="InterPro" id="IPR043504">
    <property type="entry name" value="Peptidase_S1_PA_chymotrypsin"/>
</dbReference>
<dbReference type="AlphaFoldDB" id="A0A227P5W9"/>
<gene>
    <name evidence="1" type="ORF">B0A64_13820</name>
</gene>
<dbReference type="EMBL" id="MUGS01000027">
    <property type="protein sequence ID" value="OXG05102.1"/>
    <property type="molecule type" value="Genomic_DNA"/>
</dbReference>
<evidence type="ECO:0008006" key="3">
    <source>
        <dbReference type="Google" id="ProtNLM"/>
    </source>
</evidence>
<dbReference type="InterPro" id="IPR009003">
    <property type="entry name" value="Peptidase_S1_PA"/>
</dbReference>
<proteinExistence type="predicted"/>
<dbReference type="RefSeq" id="WP_089480112.1">
    <property type="nucleotide sequence ID" value="NZ_MUGS01000027.1"/>
</dbReference>
<accession>A0A227P5W9</accession>
<comment type="caution">
    <text evidence="1">The sequence shown here is derived from an EMBL/GenBank/DDBJ whole genome shotgun (WGS) entry which is preliminary data.</text>
</comment>
<protein>
    <recommendedName>
        <fullName evidence="3">Serine protease</fullName>
    </recommendedName>
</protein>
<evidence type="ECO:0000313" key="2">
    <source>
        <dbReference type="Proteomes" id="UP000214684"/>
    </source>
</evidence>
<name>A0A227P5W9_9FLAO</name>
<dbReference type="SUPFAM" id="SSF50494">
    <property type="entry name" value="Trypsin-like serine proteases"/>
    <property type="match status" value="1"/>
</dbReference>
<sequence>MHHILPHLSPTDLLKFFNLEPLNRLARKGKLKVGTSSELEQLSLSDYLSTIPRKFLYDTKYIQHYHNTALKIANKLVLEGLLSPVGNGRGIYQKYTGNGFDGNKAQKGYYDFLIYGFTEIIDYFKDAIRVLEVKDIGSKEINVGTCFAILHGQNKQYLITAKHCLPENNEIRIKLFLGFGEGYSYPQKIYVHKDDNVDIAVMEFSDKMLLSDRFFGLETPYLLDDILVSGYPPVPGTTDAILVSSKGEITAIGKSYFHKYEQIYVNANIKAGSSGSPIINSTGSVIGIVFESARDVKNSDLPDELRFGTGLTSTLINDIILSINTKDGTLHKELKFMPNPDNSFTMLG</sequence>
<dbReference type="Gene3D" id="2.40.10.10">
    <property type="entry name" value="Trypsin-like serine proteases"/>
    <property type="match status" value="2"/>
</dbReference>
<dbReference type="Pfam" id="PF13365">
    <property type="entry name" value="Trypsin_2"/>
    <property type="match status" value="1"/>
</dbReference>
<dbReference type="Proteomes" id="UP000214684">
    <property type="component" value="Unassembled WGS sequence"/>
</dbReference>